<evidence type="ECO:0000313" key="3">
    <source>
        <dbReference type="Proteomes" id="UP001159363"/>
    </source>
</evidence>
<accession>A0ABQ9HWQ6</accession>
<dbReference type="Proteomes" id="UP001159363">
    <property type="component" value="Chromosome 3"/>
</dbReference>
<protein>
    <recommendedName>
        <fullName evidence="1">SBF1/SBF2 domain-containing protein</fullName>
    </recommendedName>
</protein>
<proteinExistence type="predicted"/>
<comment type="caution">
    <text evidence="2">The sequence shown here is derived from an EMBL/GenBank/DDBJ whole genome shotgun (WGS) entry which is preliminary data.</text>
</comment>
<sequence>MLLVTVDVPGCEPYKEYLYTYLRDQTIWHSLRFWNAAFFDALQCERVHRPVVTKEDIRHNSLEAITDERQYQENITFGQLGYILSPGCKATSSFPSHLLNIALHYRDMISAACYYMEICIWWLGTVQRSSLL</sequence>
<reference evidence="2 3" key="1">
    <citation type="submission" date="2023-02" db="EMBL/GenBank/DDBJ databases">
        <title>LHISI_Scaffold_Assembly.</title>
        <authorList>
            <person name="Stuart O.P."/>
            <person name="Cleave R."/>
            <person name="Magrath M.J.L."/>
            <person name="Mikheyev A.S."/>
        </authorList>
    </citation>
    <scope>NUCLEOTIDE SEQUENCE [LARGE SCALE GENOMIC DNA]</scope>
    <source>
        <strain evidence="2">Daus_M_001</strain>
        <tissue evidence="2">Leg muscle</tissue>
    </source>
</reference>
<dbReference type="InterPro" id="IPR022096">
    <property type="entry name" value="SBF1/SBF2"/>
</dbReference>
<dbReference type="Pfam" id="PF12335">
    <property type="entry name" value="SBF2"/>
    <property type="match status" value="1"/>
</dbReference>
<organism evidence="2 3">
    <name type="scientific">Dryococelus australis</name>
    <dbReference type="NCBI Taxonomy" id="614101"/>
    <lineage>
        <taxon>Eukaryota</taxon>
        <taxon>Metazoa</taxon>
        <taxon>Ecdysozoa</taxon>
        <taxon>Arthropoda</taxon>
        <taxon>Hexapoda</taxon>
        <taxon>Insecta</taxon>
        <taxon>Pterygota</taxon>
        <taxon>Neoptera</taxon>
        <taxon>Polyneoptera</taxon>
        <taxon>Phasmatodea</taxon>
        <taxon>Verophasmatodea</taxon>
        <taxon>Anareolatae</taxon>
        <taxon>Phasmatidae</taxon>
        <taxon>Eurycanthinae</taxon>
        <taxon>Dryococelus</taxon>
    </lineage>
</organism>
<feature type="domain" description="SBF1/SBF2" evidence="1">
    <location>
        <begin position="15"/>
        <end position="65"/>
    </location>
</feature>
<evidence type="ECO:0000313" key="2">
    <source>
        <dbReference type="EMBL" id="KAJ8888808.1"/>
    </source>
</evidence>
<evidence type="ECO:0000259" key="1">
    <source>
        <dbReference type="Pfam" id="PF12335"/>
    </source>
</evidence>
<dbReference type="PANTHER" id="PTHR13663">
    <property type="entry name" value="SIMILAR TO RIKEN CDNA 6430548M08"/>
    <property type="match status" value="1"/>
</dbReference>
<gene>
    <name evidence="2" type="ORF">PR048_008300</name>
</gene>
<dbReference type="EMBL" id="JARBHB010000003">
    <property type="protein sequence ID" value="KAJ8888808.1"/>
    <property type="molecule type" value="Genomic_DNA"/>
</dbReference>
<name>A0ABQ9HWQ6_9NEOP</name>
<dbReference type="InterPro" id="IPR039872">
    <property type="entry name" value="KIAA0513"/>
</dbReference>
<keyword evidence="3" id="KW-1185">Reference proteome</keyword>
<dbReference type="PANTHER" id="PTHR13663:SF2">
    <property type="entry name" value="SIMILAR TO RIKEN CDNA 6430548M08"/>
    <property type="match status" value="1"/>
</dbReference>